<dbReference type="Pfam" id="PF13439">
    <property type="entry name" value="Glyco_transf_4"/>
    <property type="match status" value="1"/>
</dbReference>
<dbReference type="PANTHER" id="PTHR45947:SF3">
    <property type="entry name" value="SULFOQUINOVOSYL TRANSFERASE SQD2"/>
    <property type="match status" value="1"/>
</dbReference>
<dbReference type="STRING" id="1765967.BW247_11885"/>
<keyword evidence="3" id="KW-1185">Reference proteome</keyword>
<organism evidence="2 3">
    <name type="scientific">Acidihalobacter ferrooxydans</name>
    <dbReference type="NCBI Taxonomy" id="1765967"/>
    <lineage>
        <taxon>Bacteria</taxon>
        <taxon>Pseudomonadati</taxon>
        <taxon>Pseudomonadota</taxon>
        <taxon>Gammaproteobacteria</taxon>
        <taxon>Chromatiales</taxon>
        <taxon>Ectothiorhodospiraceae</taxon>
        <taxon>Acidihalobacter</taxon>
    </lineage>
</organism>
<evidence type="ECO:0000259" key="1">
    <source>
        <dbReference type="Pfam" id="PF13439"/>
    </source>
</evidence>
<protein>
    <recommendedName>
        <fullName evidence="1">Glycosyltransferase subfamily 4-like N-terminal domain-containing protein</fullName>
    </recommendedName>
</protein>
<evidence type="ECO:0000313" key="3">
    <source>
        <dbReference type="Proteomes" id="UP000243807"/>
    </source>
</evidence>
<dbReference type="InterPro" id="IPR050194">
    <property type="entry name" value="Glycosyltransferase_grp1"/>
</dbReference>
<dbReference type="AlphaFoldDB" id="A0A1P8UIP1"/>
<dbReference type="SUPFAM" id="SSF53756">
    <property type="entry name" value="UDP-Glycosyltransferase/glycogen phosphorylase"/>
    <property type="match status" value="1"/>
</dbReference>
<gene>
    <name evidence="2" type="ORF">BW247_11885</name>
</gene>
<dbReference type="InterPro" id="IPR028098">
    <property type="entry name" value="Glyco_trans_4-like_N"/>
</dbReference>
<dbReference type="OrthoDB" id="9802525at2"/>
<evidence type="ECO:0000313" key="2">
    <source>
        <dbReference type="EMBL" id="APZ43705.1"/>
    </source>
</evidence>
<dbReference type="GO" id="GO:0016757">
    <property type="term" value="F:glycosyltransferase activity"/>
    <property type="evidence" value="ECO:0007669"/>
    <property type="project" value="TreeGrafter"/>
</dbReference>
<name>A0A1P8UIP1_9GAMM</name>
<dbReference type="PANTHER" id="PTHR45947">
    <property type="entry name" value="SULFOQUINOVOSYL TRANSFERASE SQD2"/>
    <property type="match status" value="1"/>
</dbReference>
<dbReference type="RefSeq" id="WP_076837341.1">
    <property type="nucleotide sequence ID" value="NZ_CP019434.1"/>
</dbReference>
<proteinExistence type="predicted"/>
<reference evidence="2 3" key="1">
    <citation type="submission" date="2017-01" db="EMBL/GenBank/DDBJ databases">
        <title>Draft sequence of Acidihalobacter ferrooxidans strain DSM 14175 (strain V8).</title>
        <authorList>
            <person name="Khaleque H.N."/>
            <person name="Ramsay J.P."/>
            <person name="Murphy R.J.T."/>
            <person name="Kaksonen A.H."/>
            <person name="Boxall N.J."/>
            <person name="Watkin E.L.J."/>
        </authorList>
    </citation>
    <scope>NUCLEOTIDE SEQUENCE [LARGE SCALE GENOMIC DNA]</scope>
    <source>
        <strain evidence="2 3">V8</strain>
    </source>
</reference>
<dbReference type="Gene3D" id="3.40.50.2000">
    <property type="entry name" value="Glycogen Phosphorylase B"/>
    <property type="match status" value="2"/>
</dbReference>
<feature type="domain" description="Glycosyltransferase subfamily 4-like N-terminal" evidence="1">
    <location>
        <begin position="22"/>
        <end position="192"/>
    </location>
</feature>
<dbReference type="CDD" id="cd03814">
    <property type="entry name" value="GT4-like"/>
    <property type="match status" value="1"/>
</dbReference>
<dbReference type="Pfam" id="PF13692">
    <property type="entry name" value="Glyco_trans_1_4"/>
    <property type="match status" value="1"/>
</dbReference>
<sequence length="406" mass="45512">MPTQQPRTLNIAMVSETWPPEINGVANTLHHWVEALLERGHRVQLIRPRQAADDGAPRPSRNPRFYERLVPSVPLLSYPGLHFGMPAGRLLRQTWTQFAPDLVFIGTEGPLGNSALHTAKRMGLPAVTGFHTRFDYYSRHYRLGWFEPAIRAHLRRFHNRADATFVPTRELAELLARQGFHKARVISRSVDIHLFDPARRDADLRATWGASKTTPVVLYVGRLAPEKNIELAIRAYRAMQTRIPELRFVLVGSGPLEQPLKQANPDLIFAGLRTAEDLARHYASGDLFLFPSLSETFGNVVIEALASGLGIVAYDYAAAHEHLRHNENGLLAAPNDETAFIHQAVSLADQPALLERLRQQARATVFELDCARIAVRLESLFLEYARPADASVLERHHAPVRSSDTG</sequence>
<dbReference type="KEGG" id="afy:BW247_11885"/>
<dbReference type="EMBL" id="CP019434">
    <property type="protein sequence ID" value="APZ43705.1"/>
    <property type="molecule type" value="Genomic_DNA"/>
</dbReference>
<accession>A0A1P8UIP1</accession>
<dbReference type="Proteomes" id="UP000243807">
    <property type="component" value="Chromosome"/>
</dbReference>